<evidence type="ECO:0000313" key="2">
    <source>
        <dbReference type="EMBL" id="KAF8686592.1"/>
    </source>
</evidence>
<comment type="caution">
    <text evidence="2">The sequence shown here is derived from an EMBL/GenBank/DDBJ whole genome shotgun (WGS) entry which is preliminary data.</text>
</comment>
<feature type="region of interest" description="Disordered" evidence="1">
    <location>
        <begin position="66"/>
        <end position="107"/>
    </location>
</feature>
<evidence type="ECO:0000313" key="3">
    <source>
        <dbReference type="Proteomes" id="UP000650582"/>
    </source>
</evidence>
<proteinExistence type="predicted"/>
<gene>
    <name evidence="2" type="ORF">RHS04_00038</name>
</gene>
<protein>
    <submittedName>
        <fullName evidence="2">Uncharacterized protein</fullName>
    </submittedName>
</protein>
<dbReference type="Proteomes" id="UP000650582">
    <property type="component" value="Unassembled WGS sequence"/>
</dbReference>
<name>A0A8H7LS85_9AGAM</name>
<dbReference type="AlphaFoldDB" id="A0A8H7LS85"/>
<dbReference type="EMBL" id="JACYCC010000008">
    <property type="protein sequence ID" value="KAF8686592.1"/>
    <property type="molecule type" value="Genomic_DNA"/>
</dbReference>
<evidence type="ECO:0000256" key="1">
    <source>
        <dbReference type="SAM" id="MobiDB-lite"/>
    </source>
</evidence>
<feature type="region of interest" description="Disordered" evidence="1">
    <location>
        <begin position="163"/>
        <end position="203"/>
    </location>
</feature>
<accession>A0A8H7LS85</accession>
<sequence>MLHTCTTYVERNASLPLVLFTAPVNPHVLVAQPISFSYSISLDVCYAINAHYSALLTAGSHGPISDHTLPSHLPPSTHHLPERPHDLPTPWPGTSTPSSDRSPAPHLSPTALASVLVRLDLVSGPSHPAPALALTPDPGLVRDSAAPFAHLCRPSPAPPLPCTAQGSLSSSAPREAAVRPFSPCLVGTSRSPVERSLRSRSRS</sequence>
<reference evidence="2" key="1">
    <citation type="submission" date="2020-09" db="EMBL/GenBank/DDBJ databases">
        <title>Comparative genome analyses of four rice-infecting Rhizoctonia solani isolates reveal extensive enrichment of homogalacturonan modification genes.</title>
        <authorList>
            <person name="Lee D.-Y."/>
            <person name="Jeon J."/>
            <person name="Kim K.-T."/>
            <person name="Cheong K."/>
            <person name="Song H."/>
            <person name="Choi G."/>
            <person name="Ko J."/>
            <person name="Opiyo S.O."/>
            <person name="Zuo S."/>
            <person name="Madhav S."/>
            <person name="Lee Y.-H."/>
            <person name="Wang G.-L."/>
        </authorList>
    </citation>
    <scope>NUCLEOTIDE SEQUENCE</scope>
    <source>
        <strain evidence="2">AG1-IA YN-7</strain>
    </source>
</reference>
<feature type="compositionally biased region" description="Low complexity" evidence="1">
    <location>
        <begin position="67"/>
        <end position="78"/>
    </location>
</feature>
<organism evidence="2 3">
    <name type="scientific">Rhizoctonia solani</name>
    <dbReference type="NCBI Taxonomy" id="456999"/>
    <lineage>
        <taxon>Eukaryota</taxon>
        <taxon>Fungi</taxon>
        <taxon>Dikarya</taxon>
        <taxon>Basidiomycota</taxon>
        <taxon>Agaricomycotina</taxon>
        <taxon>Agaricomycetes</taxon>
        <taxon>Cantharellales</taxon>
        <taxon>Ceratobasidiaceae</taxon>
        <taxon>Rhizoctonia</taxon>
    </lineage>
</organism>